<dbReference type="InterPro" id="IPR049270">
    <property type="entry name" value="CFAP58_CC"/>
</dbReference>
<evidence type="ECO:0000259" key="3">
    <source>
        <dbReference type="Pfam" id="PF21771"/>
    </source>
</evidence>
<dbReference type="OrthoDB" id="10262929at2759"/>
<evidence type="ECO:0000313" key="5">
    <source>
        <dbReference type="Proteomes" id="UP000785679"/>
    </source>
</evidence>
<protein>
    <recommendedName>
        <fullName evidence="3">Cilia- and flagella-associated protein 58 central coiled coil domain-containing protein</fullName>
    </recommendedName>
</protein>
<name>A0A8J8P498_HALGN</name>
<comment type="caution">
    <text evidence="4">The sequence shown here is derived from an EMBL/GenBank/DDBJ whole genome shotgun (WGS) entry which is preliminary data.</text>
</comment>
<feature type="coiled-coil region" evidence="2">
    <location>
        <begin position="500"/>
        <end position="541"/>
    </location>
</feature>
<dbReference type="GO" id="GO:0005856">
    <property type="term" value="C:cytoskeleton"/>
    <property type="evidence" value="ECO:0007669"/>
    <property type="project" value="TreeGrafter"/>
</dbReference>
<feature type="coiled-coil region" evidence="2">
    <location>
        <begin position="633"/>
        <end position="752"/>
    </location>
</feature>
<evidence type="ECO:0000256" key="2">
    <source>
        <dbReference type="SAM" id="Coils"/>
    </source>
</evidence>
<organism evidence="4 5">
    <name type="scientific">Halteria grandinella</name>
    <dbReference type="NCBI Taxonomy" id="5974"/>
    <lineage>
        <taxon>Eukaryota</taxon>
        <taxon>Sar</taxon>
        <taxon>Alveolata</taxon>
        <taxon>Ciliophora</taxon>
        <taxon>Intramacronucleata</taxon>
        <taxon>Spirotrichea</taxon>
        <taxon>Stichotrichia</taxon>
        <taxon>Sporadotrichida</taxon>
        <taxon>Halteriidae</taxon>
        <taxon>Halteria</taxon>
    </lineage>
</organism>
<reference evidence="4" key="1">
    <citation type="submission" date="2019-06" db="EMBL/GenBank/DDBJ databases">
        <authorList>
            <person name="Zheng W."/>
        </authorList>
    </citation>
    <scope>NUCLEOTIDE SEQUENCE</scope>
    <source>
        <strain evidence="4">QDHG01</strain>
    </source>
</reference>
<dbReference type="Proteomes" id="UP000785679">
    <property type="component" value="Unassembled WGS sequence"/>
</dbReference>
<dbReference type="PANTHER" id="PTHR32083:SF34">
    <property type="entry name" value="COILED-COIL DOMAIN-CONTAINING PROTEIN 146"/>
    <property type="match status" value="1"/>
</dbReference>
<accession>A0A8J8P498</accession>
<sequence>MAHQQKGRGGKGDEAVTAAEATLDRLKKDGQLNEDSHNVFLLKFRQLHTQLISQFEVERQLSSKATLLHKQLMTENLNLEKAQQQQKKNEETLRELENTIGEVNKDVETIQERRAALKAEIHLLESDKSDLENEISQKAAKAKAKLDPEIWRMEALIKEVNEEMAQTQLKIEREEAQNGDIEQKIGAMEKDKEEYRDKIEALQSDYMKDRDEPVRLGKGNENLRKAVEHLKADLEKLQQETKSHEEEAEKQSKVTGGLGKQVGELDAQLLEEDKAIKELVKDTRNMKQITNQHAEEQMRINNDQALIAQTLEENRRNVKYHEDLIKQLSKSLSEKLRAKVKIEVECKDWEQQMAVTEKEHTVVANLLKEKRKEMEGIAGHKGALDDEQKIFVGQLVKKGLEEKNMQAKIMKLKSDIVQHEKQVQQFQEEENKWIEEIKFLSTIREKMARTASQAMAQARETKEELKVKELLILDLTKKQQETEFRLNSFIALYEEVKNARNKYVSQIQNSSQDLAEMKERIKILQNEVEILRNESSEKDRAYIDIKHQVQKEIYKRDSLRAELNKKDFVYKQKKSIIGQKINEGDKLNLIINSLQKEMNDLIYKYEMACESRNYMGIQLIDRNDELCIYYEKCNIQENRLKEGEQTIRQKEEEIRMINLEHKERQRQLEVVHKSIPEVPKLAATVHTLKSSLDKEREKVNELSKMLENPDKHPHWRDLGGEDPDQEALQAKIQVLEERLNNKKENLLEKELVYEEVSNLAEKLRAQALDGRKSTLEIAEKINEYKARTTDLSRKMLATVSELSMFQSKALKMQQDKEEKERVIDEAMARLQQGMPPTDTAESEWEKIERKRVREDQNREERMQRKILEQQLPTIGTKTHALPRPNSYMPADIQIPRPYGSFAPFMPSEPGSSMRHILKPKVREIEY</sequence>
<evidence type="ECO:0000256" key="1">
    <source>
        <dbReference type="ARBA" id="ARBA00023054"/>
    </source>
</evidence>
<dbReference type="PANTHER" id="PTHR32083">
    <property type="entry name" value="CILIA AND FLAGELLA-ASSOCIATED PROTEIN 58-RELATED"/>
    <property type="match status" value="1"/>
</dbReference>
<proteinExistence type="predicted"/>
<dbReference type="Pfam" id="PF21771">
    <property type="entry name" value="CFAP58_CC"/>
    <property type="match status" value="1"/>
</dbReference>
<gene>
    <name evidence="4" type="ORF">FGO68_gene5732</name>
</gene>
<feature type="coiled-coil region" evidence="2">
    <location>
        <begin position="69"/>
        <end position="254"/>
    </location>
</feature>
<keyword evidence="1 2" id="KW-0175">Coiled coil</keyword>
<dbReference type="AlphaFoldDB" id="A0A8J8P498"/>
<feature type="domain" description="Cilia- and flagella-associated protein 58 central coiled coil" evidence="3">
    <location>
        <begin position="398"/>
        <end position="668"/>
    </location>
</feature>
<keyword evidence="5" id="KW-1185">Reference proteome</keyword>
<feature type="coiled-coil region" evidence="2">
    <location>
        <begin position="402"/>
        <end position="468"/>
    </location>
</feature>
<evidence type="ECO:0000313" key="4">
    <source>
        <dbReference type="EMBL" id="TNV86832.1"/>
    </source>
</evidence>
<dbReference type="EMBL" id="RRYP01000812">
    <property type="protein sequence ID" value="TNV86832.1"/>
    <property type="molecule type" value="Genomic_DNA"/>
</dbReference>